<evidence type="ECO:0000313" key="6">
    <source>
        <dbReference type="Proteomes" id="UP000323011"/>
    </source>
</evidence>
<accession>A0A5A8DJQ9</accession>
<evidence type="ECO:0000313" key="3">
    <source>
        <dbReference type="EMBL" id="KAA0164081.1"/>
    </source>
</evidence>
<organism evidence="3 7">
    <name type="scientific">Cafeteria roenbergensis</name>
    <name type="common">Marine flagellate</name>
    <dbReference type="NCBI Taxonomy" id="33653"/>
    <lineage>
        <taxon>Eukaryota</taxon>
        <taxon>Sar</taxon>
        <taxon>Stramenopiles</taxon>
        <taxon>Bigyra</taxon>
        <taxon>Opalozoa</taxon>
        <taxon>Bicosoecida</taxon>
        <taxon>Cafeteriaceae</taxon>
        <taxon>Cafeteria</taxon>
    </lineage>
</organism>
<dbReference type="Proteomes" id="UP000324907">
    <property type="component" value="Unassembled WGS sequence"/>
</dbReference>
<evidence type="ECO:0000313" key="5">
    <source>
        <dbReference type="Proteomes" id="UP000322899"/>
    </source>
</evidence>
<dbReference type="Proteomes" id="UP000322899">
    <property type="component" value="Unassembled WGS sequence"/>
</dbReference>
<dbReference type="Proteomes" id="UP000325113">
    <property type="component" value="Unassembled WGS sequence"/>
</dbReference>
<dbReference type="Proteomes" id="UP000323011">
    <property type="component" value="Unassembled WGS sequence"/>
</dbReference>
<name>A0A5A8DJQ9_CAFRO</name>
<protein>
    <recommendedName>
        <fullName evidence="9">CHCH domain-containing protein</fullName>
    </recommendedName>
</protein>
<dbReference type="EMBL" id="VLTL01000060">
    <property type="protein sequence ID" value="KAA0164081.1"/>
    <property type="molecule type" value="Genomic_DNA"/>
</dbReference>
<gene>
    <name evidence="4" type="ORF">FNF27_06368</name>
    <name evidence="3" type="ORF">FNF28_03994</name>
    <name evidence="1" type="ORF">FNF29_04584</name>
    <name evidence="2" type="ORF">FNF31_06011</name>
</gene>
<dbReference type="AlphaFoldDB" id="A0A5A8DJQ9"/>
<dbReference type="EMBL" id="VLTM01000085">
    <property type="protein sequence ID" value="KAA0156105.1"/>
    <property type="molecule type" value="Genomic_DNA"/>
</dbReference>
<proteinExistence type="predicted"/>
<evidence type="ECO:0000313" key="2">
    <source>
        <dbReference type="EMBL" id="KAA0156105.1"/>
    </source>
</evidence>
<keyword evidence="6" id="KW-1185">Reference proteome</keyword>
<evidence type="ECO:0000313" key="4">
    <source>
        <dbReference type="EMBL" id="KAA0171249.1"/>
    </source>
</evidence>
<sequence length="83" mass="9663">MFDLIRSAVRCWDSLVEYGDLKDCKLIRTANPCGPEMAAYLQCMREHEGQRPAAYEAEWCASERQLYKLCREERAGADEQEEQ</sequence>
<dbReference type="EMBL" id="VLTN01000027">
    <property type="protein sequence ID" value="KAA0151385.1"/>
    <property type="molecule type" value="Genomic_DNA"/>
</dbReference>
<evidence type="ECO:0008006" key="9">
    <source>
        <dbReference type="Google" id="ProtNLM"/>
    </source>
</evidence>
<dbReference type="PROSITE" id="PS51808">
    <property type="entry name" value="CHCH"/>
    <property type="match status" value="1"/>
</dbReference>
<evidence type="ECO:0000313" key="1">
    <source>
        <dbReference type="EMBL" id="KAA0151385.1"/>
    </source>
</evidence>
<dbReference type="EMBL" id="VLTO01000055">
    <property type="protein sequence ID" value="KAA0171249.1"/>
    <property type="molecule type" value="Genomic_DNA"/>
</dbReference>
<evidence type="ECO:0000313" key="8">
    <source>
        <dbReference type="Proteomes" id="UP000325113"/>
    </source>
</evidence>
<evidence type="ECO:0000313" key="7">
    <source>
        <dbReference type="Proteomes" id="UP000324907"/>
    </source>
</evidence>
<comment type="caution">
    <text evidence="3">The sequence shown here is derived from an EMBL/GenBank/DDBJ whole genome shotgun (WGS) entry which is preliminary data.</text>
</comment>
<reference evidence="5 6" key="1">
    <citation type="submission" date="2019-07" db="EMBL/GenBank/DDBJ databases">
        <title>Genomes of Cafeteria roenbergensis.</title>
        <authorList>
            <person name="Fischer M.G."/>
            <person name="Hackl T."/>
            <person name="Roman M."/>
        </authorList>
    </citation>
    <scope>NUCLEOTIDE SEQUENCE [LARGE SCALE GENOMIC DNA]</scope>
    <source>
        <strain evidence="1 6">BVI</strain>
        <strain evidence="2 8">Cflag</strain>
        <strain evidence="4 5">E4-10P</strain>
        <strain evidence="3 7">RCC970-E3</strain>
    </source>
</reference>